<dbReference type="EMBL" id="LAZR01007380">
    <property type="protein sequence ID" value="KKM85633.1"/>
    <property type="molecule type" value="Genomic_DNA"/>
</dbReference>
<protein>
    <submittedName>
        <fullName evidence="2">Uncharacterized protein</fullName>
    </submittedName>
</protein>
<name>A0A0F9KVA4_9ZZZZ</name>
<evidence type="ECO:0000256" key="1">
    <source>
        <dbReference type="SAM" id="MobiDB-lite"/>
    </source>
</evidence>
<feature type="region of interest" description="Disordered" evidence="1">
    <location>
        <begin position="1"/>
        <end position="28"/>
    </location>
</feature>
<gene>
    <name evidence="2" type="ORF">LCGC14_1287140</name>
</gene>
<accession>A0A0F9KVA4</accession>
<evidence type="ECO:0000313" key="2">
    <source>
        <dbReference type="EMBL" id="KKM85633.1"/>
    </source>
</evidence>
<sequence>MRNRTHKRVADKKVSNISGTKKPTNHKRNVIHRKSTEPKIKIYNKITLNKKEIDLMFAAQNQEAEFFGAMDYDPLSKHPSVIRLERGEESKVTRFVKRIDADYEIVFHTHPIQPLPTAHLGPSPADLSNMAFRSDATKMKRNKEFLVENDGFLYSYSIPDKASMKTFNDSLKNLEYFLVKEDKTLFKDIQDSELVDIIYFEIWEEALTNNKSGVGELKEYFNVYQKYQNTNIDTFKLSKLSRKDRMTVTSYQKKFPKIQKELFAKLEQELGIVIKKHPRDKNIKTYLEVQHNPMRKGRSNPQKRAKRIAQAIVSNPSYFEKKMQRDAKRILKNHK</sequence>
<comment type="caution">
    <text evidence="2">The sequence shown here is derived from an EMBL/GenBank/DDBJ whole genome shotgun (WGS) entry which is preliminary data.</text>
</comment>
<dbReference type="AlphaFoldDB" id="A0A0F9KVA4"/>
<feature type="compositionally biased region" description="Basic residues" evidence="1">
    <location>
        <begin position="1"/>
        <end position="10"/>
    </location>
</feature>
<proteinExistence type="predicted"/>
<reference evidence="2" key="1">
    <citation type="journal article" date="2015" name="Nature">
        <title>Complex archaea that bridge the gap between prokaryotes and eukaryotes.</title>
        <authorList>
            <person name="Spang A."/>
            <person name="Saw J.H."/>
            <person name="Jorgensen S.L."/>
            <person name="Zaremba-Niedzwiedzka K."/>
            <person name="Martijn J."/>
            <person name="Lind A.E."/>
            <person name="van Eijk R."/>
            <person name="Schleper C."/>
            <person name="Guy L."/>
            <person name="Ettema T.J."/>
        </authorList>
    </citation>
    <scope>NUCLEOTIDE SEQUENCE</scope>
</reference>
<organism evidence="2">
    <name type="scientific">marine sediment metagenome</name>
    <dbReference type="NCBI Taxonomy" id="412755"/>
    <lineage>
        <taxon>unclassified sequences</taxon>
        <taxon>metagenomes</taxon>
        <taxon>ecological metagenomes</taxon>
    </lineage>
</organism>